<dbReference type="KEGG" id="aup:AsAng_0040760"/>
<evidence type="ECO:0000256" key="1">
    <source>
        <dbReference type="SAM" id="MobiDB-lite"/>
    </source>
</evidence>
<evidence type="ECO:0000313" key="3">
    <source>
        <dbReference type="Proteomes" id="UP001060919"/>
    </source>
</evidence>
<accession>A0A915YHL3</accession>
<dbReference type="Pfam" id="PF14128">
    <property type="entry name" value="DUF4295"/>
    <property type="match status" value="1"/>
</dbReference>
<dbReference type="RefSeq" id="WP_264788623.1">
    <property type="nucleotide sequence ID" value="NZ_AP026867.1"/>
</dbReference>
<feature type="region of interest" description="Disordered" evidence="1">
    <location>
        <begin position="1"/>
        <end position="27"/>
    </location>
</feature>
<evidence type="ECO:0000313" key="2">
    <source>
        <dbReference type="EMBL" id="BDS13340.1"/>
    </source>
</evidence>
<dbReference type="AlphaFoldDB" id="A0A915YHL3"/>
<gene>
    <name evidence="2" type="ORF">AsAng_0040760</name>
</gene>
<dbReference type="Proteomes" id="UP001060919">
    <property type="component" value="Chromosome"/>
</dbReference>
<reference evidence="2" key="1">
    <citation type="submission" date="2022-09" db="EMBL/GenBank/DDBJ databases">
        <title>Aureispira anguillicida sp. nov., isolated from Leptocephalus of Japanese eel Anguilla japonica.</title>
        <authorList>
            <person name="Yuasa K."/>
            <person name="Mekata T."/>
            <person name="Ikunari K."/>
        </authorList>
    </citation>
    <scope>NUCLEOTIDE SEQUENCE</scope>
    <source>
        <strain evidence="2">EL160426</strain>
    </source>
</reference>
<protein>
    <submittedName>
        <fullName evidence="2">DUF4295 family protein</fullName>
    </submittedName>
</protein>
<keyword evidence="3" id="KW-1185">Reference proteome</keyword>
<organism evidence="2 3">
    <name type="scientific">Aureispira anguillae</name>
    <dbReference type="NCBI Taxonomy" id="2864201"/>
    <lineage>
        <taxon>Bacteria</taxon>
        <taxon>Pseudomonadati</taxon>
        <taxon>Bacteroidota</taxon>
        <taxon>Saprospiria</taxon>
        <taxon>Saprospirales</taxon>
        <taxon>Saprospiraceae</taxon>
        <taxon>Aureispira</taxon>
    </lineage>
</organism>
<sequence length="58" mass="6357">MAKKVSKNARVAQRAANAGSGKDHVKCVKSTKDPITGKISYKEVIIHKDQVKEFFAAK</sequence>
<dbReference type="EMBL" id="AP026867">
    <property type="protein sequence ID" value="BDS13340.1"/>
    <property type="molecule type" value="Genomic_DNA"/>
</dbReference>
<name>A0A915YHL3_9BACT</name>
<proteinExistence type="predicted"/>
<dbReference type="InterPro" id="IPR025379">
    <property type="entry name" value="DUF4295"/>
</dbReference>